<evidence type="ECO:0000256" key="1">
    <source>
        <dbReference type="SAM" id="MobiDB-lite"/>
    </source>
</evidence>
<protein>
    <submittedName>
        <fullName evidence="2">Uncharacterized protein</fullName>
    </submittedName>
</protein>
<evidence type="ECO:0000313" key="2">
    <source>
        <dbReference type="EMBL" id="TPX14407.1"/>
    </source>
</evidence>
<reference evidence="2 3" key="1">
    <citation type="submission" date="2019-06" db="EMBL/GenBank/DDBJ databases">
        <title>Draft genome sequence of the filamentous fungus Phialemoniopsis curvata isolated from diesel fuel.</title>
        <authorList>
            <person name="Varaljay V.A."/>
            <person name="Lyon W.J."/>
            <person name="Crouch A.L."/>
            <person name="Drake C.E."/>
            <person name="Hollomon J.M."/>
            <person name="Nadeau L.J."/>
            <person name="Nunn H.S."/>
            <person name="Stevenson B.S."/>
            <person name="Bojanowski C.L."/>
            <person name="Crookes-Goodson W.J."/>
        </authorList>
    </citation>
    <scope>NUCLEOTIDE SEQUENCE [LARGE SCALE GENOMIC DNA]</scope>
    <source>
        <strain evidence="2 3">D216</strain>
    </source>
</reference>
<sequence length="177" mass="18100">MPSYTFTEPHPTVPANSITHSGRGGAGNHFRAPSQTTPSAGVPSHELCTVRTSASSVKATPARRFYSGRGGAGNAHAACEKPVLSFDDEYAAAAARDRASSGFVGRGGAGNAVYSASRSAAYVEIGGSDGKSKSHRGGDDAGSVASSRRDSSSTDGGESVRSGGFWRTLSRVASHRH</sequence>
<dbReference type="AlphaFoldDB" id="A0A507B3S7"/>
<comment type="caution">
    <text evidence="2">The sequence shown here is derived from an EMBL/GenBank/DDBJ whole genome shotgun (WGS) entry which is preliminary data.</text>
</comment>
<feature type="region of interest" description="Disordered" evidence="1">
    <location>
        <begin position="126"/>
        <end position="164"/>
    </location>
</feature>
<accession>A0A507B3S7</accession>
<feature type="compositionally biased region" description="Basic and acidic residues" evidence="1">
    <location>
        <begin position="130"/>
        <end position="139"/>
    </location>
</feature>
<evidence type="ECO:0000313" key="3">
    <source>
        <dbReference type="Proteomes" id="UP000319257"/>
    </source>
</evidence>
<gene>
    <name evidence="2" type="ORF">E0L32_005371</name>
</gene>
<dbReference type="InParanoid" id="A0A507B3S7"/>
<dbReference type="OrthoDB" id="5424462at2759"/>
<dbReference type="Proteomes" id="UP000319257">
    <property type="component" value="Unassembled WGS sequence"/>
</dbReference>
<dbReference type="PANTHER" id="PTHR34693">
    <property type="entry name" value="PROTEIN PAR32"/>
    <property type="match status" value="1"/>
</dbReference>
<dbReference type="RefSeq" id="XP_030996118.1">
    <property type="nucleotide sequence ID" value="XM_031139885.1"/>
</dbReference>
<organism evidence="2 3">
    <name type="scientific">Thyridium curvatum</name>
    <dbReference type="NCBI Taxonomy" id="1093900"/>
    <lineage>
        <taxon>Eukaryota</taxon>
        <taxon>Fungi</taxon>
        <taxon>Dikarya</taxon>
        <taxon>Ascomycota</taxon>
        <taxon>Pezizomycotina</taxon>
        <taxon>Sordariomycetes</taxon>
        <taxon>Sordariomycetidae</taxon>
        <taxon>Thyridiales</taxon>
        <taxon>Thyridiaceae</taxon>
        <taxon>Thyridium</taxon>
    </lineage>
</organism>
<dbReference type="InterPro" id="IPR022024">
    <property type="entry name" value="DUF3602"/>
</dbReference>
<dbReference type="InterPro" id="IPR053203">
    <property type="entry name" value="Cisplatin_resist-associated"/>
</dbReference>
<dbReference type="PANTHER" id="PTHR34693:SF2">
    <property type="entry name" value="DUF3602 DOMAIN-CONTAINING PROTEIN"/>
    <property type="match status" value="1"/>
</dbReference>
<name>A0A507B3S7_9PEZI</name>
<feature type="region of interest" description="Disordered" evidence="1">
    <location>
        <begin position="1"/>
        <end position="43"/>
    </location>
</feature>
<dbReference type="GeneID" id="41972818"/>
<proteinExistence type="predicted"/>
<dbReference type="EMBL" id="SKBQ01000028">
    <property type="protein sequence ID" value="TPX14407.1"/>
    <property type="molecule type" value="Genomic_DNA"/>
</dbReference>
<dbReference type="Pfam" id="PF12223">
    <property type="entry name" value="DUF3602"/>
    <property type="match status" value="1"/>
</dbReference>
<keyword evidence="3" id="KW-1185">Reference proteome</keyword>